<dbReference type="Proteomes" id="UP001186041">
    <property type="component" value="Unassembled WGS sequence"/>
</dbReference>
<protein>
    <submittedName>
        <fullName evidence="2">YqaJ viral recombinase family protein</fullName>
    </submittedName>
</protein>
<dbReference type="EMBL" id="JAWLVV010000015">
    <property type="protein sequence ID" value="MDV7292011.1"/>
    <property type="molecule type" value="Genomic_DNA"/>
</dbReference>
<dbReference type="RefSeq" id="WP_047039471.1">
    <property type="nucleotide sequence ID" value="NZ_JAWLVK010000015.1"/>
</dbReference>
<organism evidence="2 3">
    <name type="scientific">Mycolicibacterium fortuitum</name>
    <name type="common">Mycobacterium fortuitum</name>
    <dbReference type="NCBI Taxonomy" id="1766"/>
    <lineage>
        <taxon>Bacteria</taxon>
        <taxon>Bacillati</taxon>
        <taxon>Actinomycetota</taxon>
        <taxon>Actinomycetes</taxon>
        <taxon>Mycobacteriales</taxon>
        <taxon>Mycobacteriaceae</taxon>
        <taxon>Mycolicibacterium</taxon>
    </lineage>
</organism>
<comment type="caution">
    <text evidence="2">The sequence shown here is derived from an EMBL/GenBank/DDBJ whole genome shotgun (WGS) entry which is preliminary data.</text>
</comment>
<dbReference type="AlphaFoldDB" id="A0AAE4VC04"/>
<evidence type="ECO:0000313" key="3">
    <source>
        <dbReference type="Proteomes" id="UP001186041"/>
    </source>
</evidence>
<dbReference type="Gene3D" id="3.90.320.10">
    <property type="match status" value="1"/>
</dbReference>
<dbReference type="InterPro" id="IPR011335">
    <property type="entry name" value="Restrct_endonuc-II-like"/>
</dbReference>
<dbReference type="SUPFAM" id="SSF52980">
    <property type="entry name" value="Restriction endonuclease-like"/>
    <property type="match status" value="1"/>
</dbReference>
<dbReference type="InterPro" id="IPR011604">
    <property type="entry name" value="PDDEXK-like_dom_sf"/>
</dbReference>
<proteinExistence type="predicted"/>
<evidence type="ECO:0000259" key="1">
    <source>
        <dbReference type="Pfam" id="PF09588"/>
    </source>
</evidence>
<dbReference type="InterPro" id="IPR019080">
    <property type="entry name" value="YqaJ_viral_recombinase"/>
</dbReference>
<accession>A0AAE4VC04</accession>
<name>A0AAE4VC04_MYCFO</name>
<reference evidence="2" key="1">
    <citation type="submission" date="2023-10" db="EMBL/GenBank/DDBJ databases">
        <title>Mycolicibacterium fortuitum clinical isolates causing pulmonary infections in humans.</title>
        <authorList>
            <person name="Mejia-Ponce P.M."/>
            <person name="Zenteno-Cuevas R."/>
            <person name="Licona-Cassani C."/>
        </authorList>
    </citation>
    <scope>NUCLEOTIDE SEQUENCE</scope>
    <source>
        <strain evidence="2">M8</strain>
    </source>
</reference>
<dbReference type="Pfam" id="PF09588">
    <property type="entry name" value="YqaJ"/>
    <property type="match status" value="1"/>
</dbReference>
<evidence type="ECO:0000313" key="2">
    <source>
        <dbReference type="EMBL" id="MDV7292011.1"/>
    </source>
</evidence>
<gene>
    <name evidence="2" type="ORF">R4485_17735</name>
</gene>
<sequence>MRRHPEGVRFYTRRDPQFIEPGTDAWRGVITPSKVAAILGEPGDPVSRYESPFRLWHRMKGLVPPEEPKDAFALGHDVEHLAAARYRRDRSDWLLSPDEVQAHVDPDKFGFPVVATLDRRGVRGASRRVVEFKLARNLEDIEVWGDDLNGELPDDYHAQVTALMLFTGWTELAGELLVVGPYLQHRIYTVDYDRQFAAWIIQKCRRFYESLAGDEPPPLDNTTATYQCLRELHPEIDRGVNAVIPLDEAHEFITARERLADATDTFAYHKNLLLKRMERAQYAVVEDGDADPIRIAERRSQGANKKPAFYPVKSVGPADLPHIA</sequence>
<feature type="domain" description="YqaJ viral recombinase" evidence="1">
    <location>
        <begin position="27"/>
        <end position="168"/>
    </location>
</feature>